<evidence type="ECO:0000313" key="1">
    <source>
        <dbReference type="EMBL" id="PKI68747.1"/>
    </source>
</evidence>
<organism evidence="1 2">
    <name type="scientific">Punica granatum</name>
    <name type="common">Pomegranate</name>
    <dbReference type="NCBI Taxonomy" id="22663"/>
    <lineage>
        <taxon>Eukaryota</taxon>
        <taxon>Viridiplantae</taxon>
        <taxon>Streptophyta</taxon>
        <taxon>Embryophyta</taxon>
        <taxon>Tracheophyta</taxon>
        <taxon>Spermatophyta</taxon>
        <taxon>Magnoliopsida</taxon>
        <taxon>eudicotyledons</taxon>
        <taxon>Gunneridae</taxon>
        <taxon>Pentapetalae</taxon>
        <taxon>rosids</taxon>
        <taxon>malvids</taxon>
        <taxon>Myrtales</taxon>
        <taxon>Lythraceae</taxon>
        <taxon>Punica</taxon>
    </lineage>
</organism>
<comment type="caution">
    <text evidence="1">The sequence shown here is derived from an EMBL/GenBank/DDBJ whole genome shotgun (WGS) entry which is preliminary data.</text>
</comment>
<sequence>MNNEGQPLILINRVVEEEGFLGKILKEDIARDAGRELPLLHLLRNDPLSTYPRKWYYGPWFLVQWLAITLIYDIW</sequence>
<accession>A0A2I0KJQ8</accession>
<evidence type="ECO:0000313" key="2">
    <source>
        <dbReference type="Proteomes" id="UP000233551"/>
    </source>
</evidence>
<gene>
    <name evidence="1" type="ORF">CRG98_010804</name>
</gene>
<reference evidence="1 2" key="1">
    <citation type="submission" date="2017-11" db="EMBL/GenBank/DDBJ databases">
        <title>De-novo sequencing of pomegranate (Punica granatum L.) genome.</title>
        <authorList>
            <person name="Akparov Z."/>
            <person name="Amiraslanov A."/>
            <person name="Hajiyeva S."/>
            <person name="Abbasov M."/>
            <person name="Kaur K."/>
            <person name="Hamwieh A."/>
            <person name="Solovyev V."/>
            <person name="Salamov A."/>
            <person name="Braich B."/>
            <person name="Kosarev P."/>
            <person name="Mahmoud A."/>
            <person name="Hajiyev E."/>
            <person name="Babayeva S."/>
            <person name="Izzatullayeva V."/>
            <person name="Mammadov A."/>
            <person name="Mammadov A."/>
            <person name="Sharifova S."/>
            <person name="Ojaghi J."/>
            <person name="Eynullazada K."/>
            <person name="Bayramov B."/>
            <person name="Abdulazimova A."/>
            <person name="Shahmuradov I."/>
        </authorList>
    </citation>
    <scope>NUCLEOTIDE SEQUENCE [LARGE SCALE GENOMIC DNA]</scope>
    <source>
        <strain evidence="2">cv. AG2017</strain>
        <tissue evidence="1">Leaf</tissue>
    </source>
</reference>
<keyword evidence="2" id="KW-1185">Reference proteome</keyword>
<proteinExistence type="predicted"/>
<dbReference type="AlphaFoldDB" id="A0A2I0KJQ8"/>
<dbReference type="Proteomes" id="UP000233551">
    <property type="component" value="Unassembled WGS sequence"/>
</dbReference>
<protein>
    <submittedName>
        <fullName evidence="1">Uncharacterized protein</fullName>
    </submittedName>
</protein>
<dbReference type="EMBL" id="PGOL01000542">
    <property type="protein sequence ID" value="PKI68747.1"/>
    <property type="molecule type" value="Genomic_DNA"/>
</dbReference>
<name>A0A2I0KJQ8_PUNGR</name>